<comment type="function">
    <text evidence="15">Bifunctional inositol kinase that acts in concert with the IP6K kinases to synthesize the diphosphate group-containing inositol pyrophosphates diphosphoinositol pentakisphosphate, PP-InsP5, and bis-diphosphoinositol tetrakisphosphate, (PP)2-InsP4. PP-InsP5 and (PP)2-InsP4, also respectively called InsP7 and InsP8, may regulate a variety of cellular processes, including apoptosis, vesicle trafficking, cytoskeletal dynamics, and exocytosis. Phosphorylates inositol hexakisphosphate (InsP6).</text>
</comment>
<dbReference type="GO" id="GO:0033857">
    <property type="term" value="F:5-diphosphoinositol pentakisphosphate 1-kinase activity"/>
    <property type="evidence" value="ECO:0007669"/>
    <property type="project" value="TreeGrafter"/>
</dbReference>
<dbReference type="InterPro" id="IPR037446">
    <property type="entry name" value="His_Pase_VIP1"/>
</dbReference>
<reference evidence="19 20" key="1">
    <citation type="journal article" date="2012" name="Genome Biol.">
        <title>Genome and low-iron response of an oceanic diatom adapted to chronic iron limitation.</title>
        <authorList>
            <person name="Lommer M."/>
            <person name="Specht M."/>
            <person name="Roy A.S."/>
            <person name="Kraemer L."/>
            <person name="Andreson R."/>
            <person name="Gutowska M.A."/>
            <person name="Wolf J."/>
            <person name="Bergner S.V."/>
            <person name="Schilhabel M.B."/>
            <person name="Klostermeier U.C."/>
            <person name="Beiko R.G."/>
            <person name="Rosenstiel P."/>
            <person name="Hippler M."/>
            <person name="Laroche J."/>
        </authorList>
    </citation>
    <scope>NUCLEOTIDE SEQUENCE [LARGE SCALE GENOMIC DNA]</scope>
    <source>
        <strain evidence="19 20">CCMP1005</strain>
    </source>
</reference>
<evidence type="ECO:0000256" key="1">
    <source>
        <dbReference type="ARBA" id="ARBA00004245"/>
    </source>
</evidence>
<comment type="caution">
    <text evidence="19">The sequence shown here is derived from an EMBL/GenBank/DDBJ whole genome shotgun (WGS) entry which is preliminary data.</text>
</comment>
<dbReference type="OMA" id="IQERWCC"/>
<keyword evidence="5 15" id="KW-0963">Cytoplasm</keyword>
<evidence type="ECO:0000256" key="8">
    <source>
        <dbReference type="ARBA" id="ARBA00022741"/>
    </source>
</evidence>
<keyword evidence="9 15" id="KW-0418">Kinase</keyword>
<evidence type="ECO:0000256" key="11">
    <source>
        <dbReference type="ARBA" id="ARBA00023212"/>
    </source>
</evidence>
<dbReference type="OrthoDB" id="18042at2759"/>
<feature type="compositionally biased region" description="Polar residues" evidence="16">
    <location>
        <begin position="719"/>
        <end position="736"/>
    </location>
</feature>
<dbReference type="GO" id="GO:0005524">
    <property type="term" value="F:ATP binding"/>
    <property type="evidence" value="ECO:0007669"/>
    <property type="project" value="UniProtKB-KW"/>
</dbReference>
<evidence type="ECO:0000256" key="12">
    <source>
        <dbReference type="ARBA" id="ARBA00033696"/>
    </source>
</evidence>
<evidence type="ECO:0000313" key="20">
    <source>
        <dbReference type="Proteomes" id="UP000266841"/>
    </source>
</evidence>
<feature type="region of interest" description="Disordered" evidence="16">
    <location>
        <begin position="664"/>
        <end position="690"/>
    </location>
</feature>
<dbReference type="FunFam" id="3.30.470.20:FF:000036">
    <property type="entry name" value="Inositol hexakisphosphate and diphosphoinositol-pentakisphosphate kinase"/>
    <property type="match status" value="1"/>
</dbReference>
<dbReference type="GO" id="GO:0005856">
    <property type="term" value="C:cytoskeleton"/>
    <property type="evidence" value="ECO:0007669"/>
    <property type="project" value="UniProtKB-SubCell"/>
</dbReference>
<dbReference type="InterPro" id="IPR029033">
    <property type="entry name" value="His_PPase_superfam"/>
</dbReference>
<keyword evidence="17" id="KW-1133">Transmembrane helix</keyword>
<evidence type="ECO:0000256" key="9">
    <source>
        <dbReference type="ARBA" id="ARBA00022777"/>
    </source>
</evidence>
<dbReference type="GO" id="GO:0006020">
    <property type="term" value="P:inositol metabolic process"/>
    <property type="evidence" value="ECO:0007669"/>
    <property type="project" value="TreeGrafter"/>
</dbReference>
<dbReference type="Gene3D" id="3.30.470.20">
    <property type="entry name" value="ATP-grasp fold, B domain"/>
    <property type="match status" value="1"/>
</dbReference>
<sequence length="1441" mass="159978">HDRVGEGGVSGYLEGIHKIQGGGVSDVESQPAATGASASHFAPFEDVSSLGSVHEDELIDAGHRSASGVARNRSKQQLRDDALMRENGHSSATLKVLNTAGERGHSGVHHGEARGASRSASSGLSDLFHPTFHEAMPVRPSSAASPARPYPEGSQQQARGTLLPMGVATRIDSTLAHVRPPSAPGGTVSPYAAQGVSPKKFVRSNKIGDFFGGKAGGGGGGRGSKGGGAEFSPIPKGGKDLTLTRTSSNASSSSNRIRLGICAMDKKARSKPMAAILERLDAETFEPVYFGDKLILNEPVESWPVCDVLIAFYSNGYPLGKAEEYVSLRQPYLLNDLKMQRTLMDRRRVYDLLEECGIDVPKHVFMSRDGYVSSGTGDGKAIDGSDICCTETNECDDNKKNKGKNKNGKGGKRHIRQPAAADVEIDEHDDHIEVNGVVIQKPFVEKPVDADDHNIAIYYPSSAGGGCKKLFRKVGDRSSEFYPDINEIRRDGSYIYEEFIETQGTDVKMYTVGPDYGHAEARKSPTVDGKVERNAEGKEVRFPVILTLREKEIARRIVLRFKQQVCGFDILRIQEGDSLVSYVCDVNGWSFVKTSRKYSNDCAQILTEHMLAALKPKSQISFSALAPLLATVKDTPQLSKKKKKKKKKGHHRVQSVADRIRTALVGIGEESTSDRPESNAKGDGPHAQLGLLPSADEFEEHVDFKGHARVRDLPDQLATSFTDPATMNGSKVPSENSSLADADDLSLASKDGAPTHQEELRCVITIIRHGDRTPKQKLKGEREAQRYLDYFHNHTKKIKKDLKVKAKKEMVEFLETVKADIHDMEAEDTRKNKERLYKARHMRDILMRWKISGLNRKLQMKPRSWTESTTDDGDTVTRCSKLQLIVKWGGDLTKLGESQAIRLGNRLRDELYPSNEGGGILRLHSTFRHDLKIKTSDEGRVMKTAAAFAKGMLELEGDVRPILVSLVHKEKDSHHMLDPSGNKEVKKDLDRCKEQINVNMQKDVEYSEMTREEREQLVGPERLTSLHRALKEIGNPRRTLKAIHGTIGNLVEQLDEMLGELLSGDEEVIEGGAGLKGDKEEDAALSGIKLYKGETLLELTERWKLLQARLYDEETDVFDLSRVPDVHDNVRFDMLHNPHLGLAETLQRLYDLAKSMADCVVPQEYGITIEEKRDIGAKMCNTLLDKINYDLTIARTDNQVDMRYLINMDYSADLPINSMGRRVRSRLYFTSESHLHSLLNVLRFPSIVPSPLSWQGQQILQDASELCYLTQVVIRLFEDTQKPNDDPKRFRVEILFSPGATAAPTHMNHLQREKDEKRFDTEKLQKISIDGLTCAQVEEYFEEAIKEGRTEDDDDGETTHTSKTVKIKTVKNKSESGQEGGSRDGIATVEKAAKRLEKIAELEHSNIDGAGWRRRSVLLAGAVLAGAGCLFLLSRTARGRR</sequence>
<evidence type="ECO:0000256" key="6">
    <source>
        <dbReference type="ARBA" id="ARBA00022553"/>
    </source>
</evidence>
<comment type="catalytic activity">
    <reaction evidence="12">
        <text>5-diphospho-1D-myo-inositol 1,2,3,4,6-pentakisphosphate + ATP + H(+) = 1,5-bis(diphospho)-1D-myo-inositol 2,3,4,6-tetrakisphosphate + ADP</text>
        <dbReference type="Rhea" id="RHEA:10276"/>
        <dbReference type="ChEBI" id="CHEBI:15378"/>
        <dbReference type="ChEBI" id="CHEBI:30616"/>
        <dbReference type="ChEBI" id="CHEBI:58628"/>
        <dbReference type="ChEBI" id="CHEBI:77983"/>
        <dbReference type="ChEBI" id="CHEBI:456216"/>
        <dbReference type="EC" id="2.7.4.24"/>
    </reaction>
    <physiologicalReaction direction="left-to-right" evidence="12">
        <dbReference type="Rhea" id="RHEA:10277"/>
    </physiologicalReaction>
</comment>
<keyword evidence="17" id="KW-0812">Transmembrane</keyword>
<dbReference type="eggNOG" id="KOG1057">
    <property type="taxonomic scope" value="Eukaryota"/>
</dbReference>
<dbReference type="InterPro" id="IPR033379">
    <property type="entry name" value="Acid_Pase_AS"/>
</dbReference>
<feature type="non-terminal residue" evidence="19">
    <location>
        <position position="1"/>
    </location>
</feature>
<dbReference type="InterPro" id="IPR000560">
    <property type="entry name" value="His_Pase_clade-2"/>
</dbReference>
<dbReference type="Gene3D" id="3.40.50.11950">
    <property type="match status" value="1"/>
</dbReference>
<name>K0RYW0_THAOC</name>
<feature type="compositionally biased region" description="Basic and acidic residues" evidence="16">
    <location>
        <begin position="77"/>
        <end position="88"/>
    </location>
</feature>
<feature type="compositionally biased region" description="Gly residues" evidence="16">
    <location>
        <begin position="213"/>
        <end position="229"/>
    </location>
</feature>
<evidence type="ECO:0000313" key="19">
    <source>
        <dbReference type="EMBL" id="EJK58180.1"/>
    </source>
</evidence>
<dbReference type="Pfam" id="PF00328">
    <property type="entry name" value="His_Phos_2"/>
    <property type="match status" value="1"/>
</dbReference>
<comment type="similarity">
    <text evidence="3 15">Belongs to the histidine acid phosphatase family. VIP1 subfamily.</text>
</comment>
<feature type="region of interest" description="Disordered" evidence="16">
    <location>
        <begin position="719"/>
        <end position="739"/>
    </location>
</feature>
<feature type="compositionally biased region" description="Low complexity" evidence="16">
    <location>
        <begin position="241"/>
        <end position="252"/>
    </location>
</feature>
<keyword evidence="10 15" id="KW-0067">ATP-binding</keyword>
<comment type="subcellular location">
    <subcellularLocation>
        <location evidence="1">Cytoplasm</location>
        <location evidence="1">Cytoskeleton</location>
    </subcellularLocation>
    <subcellularLocation>
        <location evidence="2 15">Cytoplasm</location>
        <location evidence="2 15">Cytosol</location>
    </subcellularLocation>
</comment>
<feature type="compositionally biased region" description="Basic and acidic residues" evidence="16">
    <location>
        <begin position="672"/>
        <end position="684"/>
    </location>
</feature>
<keyword evidence="7 15" id="KW-0808">Transferase</keyword>
<evidence type="ECO:0000256" key="4">
    <source>
        <dbReference type="ARBA" id="ARBA00012893"/>
    </source>
</evidence>
<keyword evidence="17" id="KW-0472">Membrane</keyword>
<dbReference type="PROSITE" id="PS00616">
    <property type="entry name" value="HIS_ACID_PHOSPHAT_1"/>
    <property type="match status" value="1"/>
</dbReference>
<dbReference type="Pfam" id="PF18086">
    <property type="entry name" value="PPIP5K2_N"/>
    <property type="match status" value="1"/>
</dbReference>
<dbReference type="GO" id="GO:0005829">
    <property type="term" value="C:cytosol"/>
    <property type="evidence" value="ECO:0007669"/>
    <property type="project" value="UniProtKB-SubCell"/>
</dbReference>
<dbReference type="PANTHER" id="PTHR12750:SF9">
    <property type="entry name" value="INOSITOL HEXAKISPHOSPHATE AND DIPHOSPHOINOSITOL-PENTAKISPHOSPHATE KINASE"/>
    <property type="match status" value="1"/>
</dbReference>
<dbReference type="GO" id="GO:0052843">
    <property type="term" value="F:inositol-1-diphosphate-2,3,4,5,6-pentakisphosphate diphosphatase activity"/>
    <property type="evidence" value="ECO:0007669"/>
    <property type="project" value="UniProtKB-ARBA"/>
</dbReference>
<dbReference type="EMBL" id="AGNL01026004">
    <property type="protein sequence ID" value="EJK58180.1"/>
    <property type="molecule type" value="Genomic_DNA"/>
</dbReference>
<evidence type="ECO:0000256" key="13">
    <source>
        <dbReference type="ARBA" id="ARBA00034629"/>
    </source>
</evidence>
<evidence type="ECO:0000256" key="2">
    <source>
        <dbReference type="ARBA" id="ARBA00004514"/>
    </source>
</evidence>
<evidence type="ECO:0000259" key="18">
    <source>
        <dbReference type="Pfam" id="PF18086"/>
    </source>
</evidence>
<proteinExistence type="inferred from homology"/>
<feature type="domain" description="VIP1 N-terminal" evidence="18">
    <location>
        <begin position="257"/>
        <end position="345"/>
    </location>
</feature>
<evidence type="ECO:0000256" key="7">
    <source>
        <dbReference type="ARBA" id="ARBA00022679"/>
    </source>
</evidence>
<evidence type="ECO:0000256" key="3">
    <source>
        <dbReference type="ARBA" id="ARBA00005609"/>
    </source>
</evidence>
<dbReference type="Gene3D" id="3.40.50.1240">
    <property type="entry name" value="Phosphoglycerate mutase-like"/>
    <property type="match status" value="1"/>
</dbReference>
<feature type="region of interest" description="Disordered" evidence="16">
    <location>
        <begin position="213"/>
        <end position="252"/>
    </location>
</feature>
<feature type="transmembrane region" description="Helical" evidence="17">
    <location>
        <begin position="1416"/>
        <end position="1433"/>
    </location>
</feature>
<evidence type="ECO:0000256" key="17">
    <source>
        <dbReference type="SAM" id="Phobius"/>
    </source>
</evidence>
<feature type="compositionally biased region" description="Basic and acidic residues" evidence="16">
    <location>
        <begin position="102"/>
        <end position="115"/>
    </location>
</feature>
<evidence type="ECO:0000256" key="5">
    <source>
        <dbReference type="ARBA" id="ARBA00022490"/>
    </source>
</evidence>
<accession>K0RYW0</accession>
<dbReference type="CDD" id="cd07061">
    <property type="entry name" value="HP_HAP_like"/>
    <property type="match status" value="1"/>
</dbReference>
<gene>
    <name evidence="19" type="ORF">THAOC_21718</name>
</gene>
<dbReference type="Proteomes" id="UP000266841">
    <property type="component" value="Unassembled WGS sequence"/>
</dbReference>
<feature type="region of interest" description="Disordered" evidence="16">
    <location>
        <begin position="61"/>
        <end position="90"/>
    </location>
</feature>
<protein>
    <recommendedName>
        <fullName evidence="14 15">Inositol hexakisphosphate and diphosphoinositol-pentakisphosphate kinase</fullName>
        <ecNumber evidence="4 15">2.7.4.24</ecNumber>
    </recommendedName>
</protein>
<keyword evidence="20" id="KW-1185">Reference proteome</keyword>
<evidence type="ECO:0000256" key="14">
    <source>
        <dbReference type="ARBA" id="ARBA00071668"/>
    </source>
</evidence>
<evidence type="ECO:0000256" key="15">
    <source>
        <dbReference type="RuleBase" id="RU365032"/>
    </source>
</evidence>
<dbReference type="SUPFAM" id="SSF53254">
    <property type="entry name" value="Phosphoglycerate mutase-like"/>
    <property type="match status" value="1"/>
</dbReference>
<dbReference type="GO" id="GO:0032958">
    <property type="term" value="P:inositol phosphate biosynthetic process"/>
    <property type="evidence" value="ECO:0007669"/>
    <property type="project" value="TreeGrafter"/>
</dbReference>
<dbReference type="PANTHER" id="PTHR12750">
    <property type="entry name" value="DIPHOSPHOINOSITOL PENTAKISPHOSPHATE KINASE"/>
    <property type="match status" value="1"/>
</dbReference>
<dbReference type="FunFam" id="3.40.50.11950:FF:000002">
    <property type="entry name" value="Inositol hexakisphosphate and diphosphoinositol-pentakisphosphate kinase"/>
    <property type="match status" value="1"/>
</dbReference>
<feature type="region of interest" description="Disordered" evidence="16">
    <location>
        <begin position="102"/>
        <end position="157"/>
    </location>
</feature>
<keyword evidence="6" id="KW-0597">Phosphoprotein</keyword>
<organism evidence="19 20">
    <name type="scientific">Thalassiosira oceanica</name>
    <name type="common">Marine diatom</name>
    <dbReference type="NCBI Taxonomy" id="159749"/>
    <lineage>
        <taxon>Eukaryota</taxon>
        <taxon>Sar</taxon>
        <taxon>Stramenopiles</taxon>
        <taxon>Ochrophyta</taxon>
        <taxon>Bacillariophyta</taxon>
        <taxon>Coscinodiscophyceae</taxon>
        <taxon>Thalassiosirophycidae</taxon>
        <taxon>Thalassiosirales</taxon>
        <taxon>Thalassiosiraceae</taxon>
        <taxon>Thalassiosira</taxon>
    </lineage>
</organism>
<dbReference type="InterPro" id="IPR040557">
    <property type="entry name" value="VIP1_N"/>
</dbReference>
<comment type="catalytic activity">
    <reaction evidence="13">
        <text>1D-myo-inositol hexakisphosphate + ATP = 1-diphospho-1D-myo-inositol 2,3,4,5,6-pentakisphosphate + ADP</text>
        <dbReference type="Rhea" id="RHEA:37459"/>
        <dbReference type="ChEBI" id="CHEBI:30616"/>
        <dbReference type="ChEBI" id="CHEBI:58130"/>
        <dbReference type="ChEBI" id="CHEBI:74946"/>
        <dbReference type="ChEBI" id="CHEBI:456216"/>
        <dbReference type="EC" id="2.7.4.24"/>
    </reaction>
    <physiologicalReaction direction="left-to-right" evidence="13">
        <dbReference type="Rhea" id="RHEA:37460"/>
    </physiologicalReaction>
</comment>
<evidence type="ECO:0000256" key="10">
    <source>
        <dbReference type="ARBA" id="ARBA00022840"/>
    </source>
</evidence>
<keyword evidence="11" id="KW-0206">Cytoskeleton</keyword>
<evidence type="ECO:0000256" key="16">
    <source>
        <dbReference type="SAM" id="MobiDB-lite"/>
    </source>
</evidence>
<keyword evidence="8 15" id="KW-0547">Nucleotide-binding</keyword>
<dbReference type="EC" id="2.7.4.24" evidence="4 15"/>
<dbReference type="GO" id="GO:0052723">
    <property type="term" value="F:inositol hexakisphosphate 1-kinase activity"/>
    <property type="evidence" value="ECO:0007669"/>
    <property type="project" value="UniProtKB-ARBA"/>
</dbReference>